<evidence type="ECO:0000256" key="1">
    <source>
        <dbReference type="SAM" id="MobiDB-lite"/>
    </source>
</evidence>
<reference evidence="2 3" key="1">
    <citation type="submission" date="2018-01" db="EMBL/GenBank/DDBJ databases">
        <title>Complete genome sequence of Salinigranum rubrum GX10T, an extremely halophilic archaeon isolated from a marine solar saltern.</title>
        <authorList>
            <person name="Han S."/>
        </authorList>
    </citation>
    <scope>NUCLEOTIDE SEQUENCE [LARGE SCALE GENOMIC DNA]</scope>
    <source>
        <strain evidence="2 3">GX10</strain>
    </source>
</reference>
<dbReference type="EMBL" id="CP026309">
    <property type="protein sequence ID" value="AUV83437.1"/>
    <property type="molecule type" value="Genomic_DNA"/>
</dbReference>
<name>A0A2I8VND0_9EURY</name>
<feature type="region of interest" description="Disordered" evidence="1">
    <location>
        <begin position="102"/>
        <end position="135"/>
    </location>
</feature>
<organism evidence="2 3">
    <name type="scientific">Salinigranum rubrum</name>
    <dbReference type="NCBI Taxonomy" id="755307"/>
    <lineage>
        <taxon>Archaea</taxon>
        <taxon>Methanobacteriati</taxon>
        <taxon>Methanobacteriota</taxon>
        <taxon>Stenosarchaea group</taxon>
        <taxon>Halobacteria</taxon>
        <taxon>Halobacteriales</taxon>
        <taxon>Haloferacaceae</taxon>
        <taxon>Salinigranum</taxon>
    </lineage>
</organism>
<sequence length="195" mass="21308">MSQTTGPPDGQHRTSSFDPLDHDDPRVEAARRAERRAYEAYGLGVTEQFVDVSALDLHVRVVEVGTGPPVVVVPGGVGYGAVWIPFLPELDGYRLLVVDRPGGGSATASTTVPRRWRPSQRTRRRPCSTTSVSTKHPSLEARWAASGGSDSLSLSQNECPRSLCLAVPRSTRLRARRFRCDSSRFPCSGHSSPRR</sequence>
<dbReference type="InterPro" id="IPR029058">
    <property type="entry name" value="AB_hydrolase_fold"/>
</dbReference>
<evidence type="ECO:0008006" key="4">
    <source>
        <dbReference type="Google" id="ProtNLM"/>
    </source>
</evidence>
<dbReference type="KEGG" id="srub:C2R22_18790"/>
<dbReference type="Proteomes" id="UP000236584">
    <property type="component" value="Chromosome"/>
</dbReference>
<proteinExistence type="predicted"/>
<keyword evidence="3" id="KW-1185">Reference proteome</keyword>
<accession>A0A2I8VND0</accession>
<evidence type="ECO:0000313" key="3">
    <source>
        <dbReference type="Proteomes" id="UP000236584"/>
    </source>
</evidence>
<dbReference type="AlphaFoldDB" id="A0A2I8VND0"/>
<protein>
    <recommendedName>
        <fullName evidence="4">AB hydrolase-1 domain-containing protein</fullName>
    </recommendedName>
</protein>
<feature type="region of interest" description="Disordered" evidence="1">
    <location>
        <begin position="1"/>
        <end position="25"/>
    </location>
</feature>
<dbReference type="SUPFAM" id="SSF53474">
    <property type="entry name" value="alpha/beta-Hydrolases"/>
    <property type="match status" value="1"/>
</dbReference>
<feature type="compositionally biased region" description="Basic residues" evidence="1">
    <location>
        <begin position="114"/>
        <end position="126"/>
    </location>
</feature>
<gene>
    <name evidence="2" type="ORF">C2R22_18790</name>
</gene>
<evidence type="ECO:0000313" key="2">
    <source>
        <dbReference type="EMBL" id="AUV83437.1"/>
    </source>
</evidence>
<dbReference type="Gene3D" id="3.40.50.1820">
    <property type="entry name" value="alpha/beta hydrolase"/>
    <property type="match status" value="1"/>
</dbReference>